<evidence type="ECO:0000313" key="2">
    <source>
        <dbReference type="EMBL" id="CAI0550488.1"/>
    </source>
</evidence>
<feature type="compositionally biased region" description="Basic and acidic residues" evidence="1">
    <location>
        <begin position="1"/>
        <end position="13"/>
    </location>
</feature>
<dbReference type="AlphaFoldDB" id="A0AAV0R295"/>
<dbReference type="EMBL" id="CAMGYJ010000010">
    <property type="protein sequence ID" value="CAI0550488.1"/>
    <property type="molecule type" value="Genomic_DNA"/>
</dbReference>
<feature type="region of interest" description="Disordered" evidence="1">
    <location>
        <begin position="1"/>
        <end position="35"/>
    </location>
</feature>
<reference evidence="2" key="1">
    <citation type="submission" date="2022-08" db="EMBL/GenBank/DDBJ databases">
        <authorList>
            <person name="Gutierrez-Valencia J."/>
        </authorList>
    </citation>
    <scope>NUCLEOTIDE SEQUENCE</scope>
</reference>
<comment type="caution">
    <text evidence="2">The sequence shown here is derived from an EMBL/GenBank/DDBJ whole genome shotgun (WGS) entry which is preliminary data.</text>
</comment>
<sequence>MLEKLESQDRDSGGETTTTQPAAAGKARQDEVLQL</sequence>
<protein>
    <submittedName>
        <fullName evidence="2">Uncharacterized protein</fullName>
    </submittedName>
</protein>
<evidence type="ECO:0000313" key="3">
    <source>
        <dbReference type="Proteomes" id="UP001154282"/>
    </source>
</evidence>
<dbReference type="Proteomes" id="UP001154282">
    <property type="component" value="Unassembled WGS sequence"/>
</dbReference>
<organism evidence="2 3">
    <name type="scientific">Linum tenue</name>
    <dbReference type="NCBI Taxonomy" id="586396"/>
    <lineage>
        <taxon>Eukaryota</taxon>
        <taxon>Viridiplantae</taxon>
        <taxon>Streptophyta</taxon>
        <taxon>Embryophyta</taxon>
        <taxon>Tracheophyta</taxon>
        <taxon>Spermatophyta</taxon>
        <taxon>Magnoliopsida</taxon>
        <taxon>eudicotyledons</taxon>
        <taxon>Gunneridae</taxon>
        <taxon>Pentapetalae</taxon>
        <taxon>rosids</taxon>
        <taxon>fabids</taxon>
        <taxon>Malpighiales</taxon>
        <taxon>Linaceae</taxon>
        <taxon>Linum</taxon>
    </lineage>
</organism>
<proteinExistence type="predicted"/>
<name>A0AAV0R295_9ROSI</name>
<gene>
    <name evidence="2" type="ORF">LITE_LOCUS45561</name>
</gene>
<accession>A0AAV0R295</accession>
<keyword evidence="3" id="KW-1185">Reference proteome</keyword>
<evidence type="ECO:0000256" key="1">
    <source>
        <dbReference type="SAM" id="MobiDB-lite"/>
    </source>
</evidence>